<accession>A0AAU1ZZE2</accession>
<dbReference type="AlphaFoldDB" id="A0AAU1ZZE2"/>
<organism evidence="1">
    <name type="scientific">Streptomyces sp. NBC_00093</name>
    <dbReference type="NCBI Taxonomy" id="2975649"/>
    <lineage>
        <taxon>Bacteria</taxon>
        <taxon>Bacillati</taxon>
        <taxon>Actinomycetota</taxon>
        <taxon>Actinomycetes</taxon>
        <taxon>Kitasatosporales</taxon>
        <taxon>Streptomycetaceae</taxon>
        <taxon>Streptomyces</taxon>
    </lineage>
</organism>
<evidence type="ECO:0000313" key="1">
    <source>
        <dbReference type="EMBL" id="WTT17449.1"/>
    </source>
</evidence>
<name>A0AAU1ZZE2_9ACTN</name>
<sequence length="269" mass="31010">MRRHQRPDPQQTTNLDNATPARLRLDRALDDLPVVFRGTTARADEVQCECHWGSAEELALLKVPDVELDPDLLYRTWHAFDWEDHGAVLRRILPQFARALAGGLVEPYLIDEVGRSFSQGDWHRWPVRQSTAVEEFLHAWWAHSLTDPDPVVPVHELLGLCAEASGTISPWLTVWEALDHPVADRHLAEATDHWEHDLLGDELPWQTWGNDNADDMRTELTAWLVRHAPARLRTRNATAETEELLHRVRLMGLTGPARWEDPHWPNHHY</sequence>
<gene>
    <name evidence="1" type="ORF">OHA22_18830</name>
</gene>
<dbReference type="EMBL" id="CP108222">
    <property type="protein sequence ID" value="WTT17449.1"/>
    <property type="molecule type" value="Genomic_DNA"/>
</dbReference>
<reference evidence="1" key="1">
    <citation type="submission" date="2022-10" db="EMBL/GenBank/DDBJ databases">
        <title>The complete genomes of actinobacterial strains from the NBC collection.</title>
        <authorList>
            <person name="Joergensen T.S."/>
            <person name="Alvarez Arevalo M."/>
            <person name="Sterndorff E.B."/>
            <person name="Faurdal D."/>
            <person name="Vuksanovic O."/>
            <person name="Mourched A.-S."/>
            <person name="Charusanti P."/>
            <person name="Shaw S."/>
            <person name="Blin K."/>
            <person name="Weber T."/>
        </authorList>
    </citation>
    <scope>NUCLEOTIDE SEQUENCE</scope>
    <source>
        <strain evidence="1">NBC_00093</strain>
    </source>
</reference>
<proteinExistence type="predicted"/>
<evidence type="ECO:0008006" key="2">
    <source>
        <dbReference type="Google" id="ProtNLM"/>
    </source>
</evidence>
<protein>
    <recommendedName>
        <fullName evidence="2">DUF4253 domain-containing protein</fullName>
    </recommendedName>
</protein>